<dbReference type="Proteomes" id="UP000316726">
    <property type="component" value="Chromosome 6"/>
</dbReference>
<feature type="transmembrane region" description="Helical" evidence="8">
    <location>
        <begin position="274"/>
        <end position="296"/>
    </location>
</feature>
<feature type="compositionally biased region" description="Basic residues" evidence="7">
    <location>
        <begin position="14"/>
        <end position="23"/>
    </location>
</feature>
<evidence type="ECO:0000313" key="9">
    <source>
        <dbReference type="EMBL" id="QDZ22032.1"/>
    </source>
</evidence>
<dbReference type="OrthoDB" id="30881at2759"/>
<evidence type="ECO:0000256" key="7">
    <source>
        <dbReference type="SAM" id="MobiDB-lite"/>
    </source>
</evidence>
<feature type="transmembrane region" description="Helical" evidence="8">
    <location>
        <begin position="117"/>
        <end position="136"/>
    </location>
</feature>
<feature type="transmembrane region" description="Helical" evidence="8">
    <location>
        <begin position="364"/>
        <end position="381"/>
    </location>
</feature>
<dbReference type="PANTHER" id="PTHR13353:SF14">
    <property type="entry name" value="PROTEIN PGR"/>
    <property type="match status" value="1"/>
</dbReference>
<feature type="compositionally biased region" description="Polar residues" evidence="7">
    <location>
        <begin position="24"/>
        <end position="35"/>
    </location>
</feature>
<evidence type="ECO:0000256" key="4">
    <source>
        <dbReference type="ARBA" id="ARBA00022989"/>
    </source>
</evidence>
<comment type="subcellular location">
    <subcellularLocation>
        <location evidence="1">Membrane</location>
        <topology evidence="1">Multi-pass membrane protein</topology>
    </subcellularLocation>
</comment>
<feature type="transmembrane region" description="Helical" evidence="8">
    <location>
        <begin position="148"/>
        <end position="171"/>
    </location>
</feature>
<evidence type="ECO:0000256" key="5">
    <source>
        <dbReference type="ARBA" id="ARBA00023136"/>
    </source>
</evidence>
<evidence type="ECO:0000256" key="1">
    <source>
        <dbReference type="ARBA" id="ARBA00004141"/>
    </source>
</evidence>
<feature type="coiled-coil region" evidence="6">
    <location>
        <begin position="51"/>
        <end position="78"/>
    </location>
</feature>
<keyword evidence="3 8" id="KW-0812">Transmembrane</keyword>
<dbReference type="GO" id="GO:0016020">
    <property type="term" value="C:membrane"/>
    <property type="evidence" value="ECO:0007669"/>
    <property type="project" value="UniProtKB-SubCell"/>
</dbReference>
<proteinExistence type="inferred from homology"/>
<dbReference type="PANTHER" id="PTHR13353">
    <property type="entry name" value="TRANSMEMBRANE PROTEIN 19"/>
    <property type="match status" value="1"/>
</dbReference>
<evidence type="ECO:0000256" key="3">
    <source>
        <dbReference type="ARBA" id="ARBA00022692"/>
    </source>
</evidence>
<reference evidence="9 10" key="1">
    <citation type="submission" date="2018-07" db="EMBL/GenBank/DDBJ databases">
        <title>The complete nuclear genome of the prasinophyte Chloropicon primus (CCMP1205).</title>
        <authorList>
            <person name="Pombert J.-F."/>
            <person name="Otis C."/>
            <person name="Turmel M."/>
            <person name="Lemieux C."/>
        </authorList>
    </citation>
    <scope>NUCLEOTIDE SEQUENCE [LARGE SCALE GENOMIC DNA]</scope>
    <source>
        <strain evidence="9 10">CCMP1205</strain>
    </source>
</reference>
<dbReference type="EMBL" id="CP031039">
    <property type="protein sequence ID" value="QDZ22032.1"/>
    <property type="molecule type" value="Genomic_DNA"/>
</dbReference>
<dbReference type="Pfam" id="PF01940">
    <property type="entry name" value="DUF92"/>
    <property type="match status" value="1"/>
</dbReference>
<keyword evidence="10" id="KW-1185">Reference proteome</keyword>
<gene>
    <name evidence="9" type="ORF">A3770_06p45500</name>
</gene>
<dbReference type="STRING" id="1764295.A0A5B8MRX8"/>
<feature type="region of interest" description="Disordered" evidence="7">
    <location>
        <begin position="1"/>
        <end position="46"/>
    </location>
</feature>
<keyword evidence="4 8" id="KW-1133">Transmembrane helix</keyword>
<sequence>MPTTLGTKAGKWSGKVKARRHSSPRNQLGRPSSSVGAPKAAEQGGGASLGEAQVLETLQRAETSVERVKEQLENMERVDIMEAKKRTVRKVRKTAKVVAGATLAVLMGFYFDVMPPAARYAVSLALAGVIALRGYAKGSLSLSGSASALVVGFVTFSSWFTFGVVLMSFFFSSSFLTKLKQDEKEKVEKDFKKDGQRDWIQVLANGGVPTAIAFCYTAAVRHAAPQAFWVGAFLGYYSCCCGDTWSSEIGVLSPSDPILITTLRRVRRGTNGGVSVWGLLASVLGGAFIGLSFWIAAAMSPGLSASPASIWMCSLAGLFGSLVDSVLGATLQFSGVEEGTMKVSNRPGKGIVRISGLHFLNNDAVNFVSALVTALLCGIVFNKFSVV</sequence>
<keyword evidence="6" id="KW-0175">Coiled coil</keyword>
<dbReference type="AlphaFoldDB" id="A0A5B8MRX8"/>
<protein>
    <submittedName>
        <fullName evidence="9">DUF92 domain-containing protein</fullName>
    </submittedName>
</protein>
<dbReference type="InterPro" id="IPR002794">
    <property type="entry name" value="DUF92_TMEM19"/>
</dbReference>
<feature type="transmembrane region" description="Helical" evidence="8">
    <location>
        <begin position="94"/>
        <end position="111"/>
    </location>
</feature>
<comment type="similarity">
    <text evidence="2">Belongs to the TMEM19 family.</text>
</comment>
<evidence type="ECO:0000313" key="10">
    <source>
        <dbReference type="Proteomes" id="UP000316726"/>
    </source>
</evidence>
<evidence type="ECO:0000256" key="8">
    <source>
        <dbReference type="SAM" id="Phobius"/>
    </source>
</evidence>
<evidence type="ECO:0000256" key="6">
    <source>
        <dbReference type="SAM" id="Coils"/>
    </source>
</evidence>
<organism evidence="9 10">
    <name type="scientific">Chloropicon primus</name>
    <dbReference type="NCBI Taxonomy" id="1764295"/>
    <lineage>
        <taxon>Eukaryota</taxon>
        <taxon>Viridiplantae</taxon>
        <taxon>Chlorophyta</taxon>
        <taxon>Chloropicophyceae</taxon>
        <taxon>Chloropicales</taxon>
        <taxon>Chloropicaceae</taxon>
        <taxon>Chloropicon</taxon>
    </lineage>
</organism>
<accession>A0A5B8MRX8</accession>
<keyword evidence="5 8" id="KW-0472">Membrane</keyword>
<evidence type="ECO:0000256" key="2">
    <source>
        <dbReference type="ARBA" id="ARBA00009012"/>
    </source>
</evidence>
<name>A0A5B8MRX8_9CHLO</name>